<dbReference type="EMBL" id="JACVVK020000024">
    <property type="protein sequence ID" value="KAK7502724.1"/>
    <property type="molecule type" value="Genomic_DNA"/>
</dbReference>
<feature type="compositionally biased region" description="Basic and acidic residues" evidence="1">
    <location>
        <begin position="1"/>
        <end position="13"/>
    </location>
</feature>
<comment type="caution">
    <text evidence="2">The sequence shown here is derived from an EMBL/GenBank/DDBJ whole genome shotgun (WGS) entry which is preliminary data.</text>
</comment>
<feature type="region of interest" description="Disordered" evidence="1">
    <location>
        <begin position="50"/>
        <end position="77"/>
    </location>
</feature>
<evidence type="ECO:0000256" key="1">
    <source>
        <dbReference type="SAM" id="MobiDB-lite"/>
    </source>
</evidence>
<accession>A0ABD0LT37</accession>
<gene>
    <name evidence="2" type="ORF">BaRGS_00005974</name>
</gene>
<keyword evidence="3" id="KW-1185">Reference proteome</keyword>
<dbReference type="Proteomes" id="UP001519460">
    <property type="component" value="Unassembled WGS sequence"/>
</dbReference>
<reference evidence="2 3" key="1">
    <citation type="journal article" date="2023" name="Sci. Data">
        <title>Genome assembly of the Korean intertidal mud-creeper Batillaria attramentaria.</title>
        <authorList>
            <person name="Patra A.K."/>
            <person name="Ho P.T."/>
            <person name="Jun S."/>
            <person name="Lee S.J."/>
            <person name="Kim Y."/>
            <person name="Won Y.J."/>
        </authorList>
    </citation>
    <scope>NUCLEOTIDE SEQUENCE [LARGE SCALE GENOMIC DNA]</scope>
    <source>
        <strain evidence="2">Wonlab-2016</strain>
    </source>
</reference>
<protein>
    <submittedName>
        <fullName evidence="2">Uncharacterized protein</fullName>
    </submittedName>
</protein>
<evidence type="ECO:0000313" key="2">
    <source>
        <dbReference type="EMBL" id="KAK7502724.1"/>
    </source>
</evidence>
<name>A0ABD0LT37_9CAEN</name>
<organism evidence="2 3">
    <name type="scientific">Batillaria attramentaria</name>
    <dbReference type="NCBI Taxonomy" id="370345"/>
    <lineage>
        <taxon>Eukaryota</taxon>
        <taxon>Metazoa</taxon>
        <taxon>Spiralia</taxon>
        <taxon>Lophotrochozoa</taxon>
        <taxon>Mollusca</taxon>
        <taxon>Gastropoda</taxon>
        <taxon>Caenogastropoda</taxon>
        <taxon>Sorbeoconcha</taxon>
        <taxon>Cerithioidea</taxon>
        <taxon>Batillariidae</taxon>
        <taxon>Batillaria</taxon>
    </lineage>
</organism>
<evidence type="ECO:0000313" key="3">
    <source>
        <dbReference type="Proteomes" id="UP001519460"/>
    </source>
</evidence>
<dbReference type="AlphaFoldDB" id="A0ABD0LT37"/>
<sequence>MDIRDRRWADSLARKSKPSNDLFGNGQAGKNSRLSSPCCCGHSNQVIAFSATPSQQGENGPGNDKQTGKGFYYGNDEKRSHWSDVSQDAYRERDGLEMSNWLIRPLQTRLAGQPIRPLTIKCNGHKPILSRPDIDLPGGPLYPAIVQFAR</sequence>
<feature type="region of interest" description="Disordered" evidence="1">
    <location>
        <begin position="1"/>
        <end position="28"/>
    </location>
</feature>
<proteinExistence type="predicted"/>